<reference evidence="2 3" key="1">
    <citation type="submission" date="2022-08" db="EMBL/GenBank/DDBJ databases">
        <title>Aerococcaceae sp. nov isolated from spoiled eye mask.</title>
        <authorList>
            <person name="Zhou G."/>
            <person name="Xie X.-B."/>
            <person name="Shi Q.-S."/>
            <person name="Wang Y.-S."/>
            <person name="Wen X."/>
            <person name="Peng H."/>
            <person name="Yang X.-J."/>
            <person name="Tao H.-B."/>
            <person name="Huang X.-M."/>
        </authorList>
    </citation>
    <scope>NUCLEOTIDE SEQUENCE [LARGE SCALE GENOMIC DNA]</scope>
    <source>
        <strain evidence="3">DM20194951</strain>
    </source>
</reference>
<accession>A0ABY5P7U2</accession>
<evidence type="ECO:0000313" key="3">
    <source>
        <dbReference type="Proteomes" id="UP001315967"/>
    </source>
</evidence>
<name>A0ABY5P7U2_9LACT</name>
<organism evidence="2 3">
    <name type="scientific">Fundicoccus culcitae</name>
    <dbReference type="NCBI Taxonomy" id="2969821"/>
    <lineage>
        <taxon>Bacteria</taxon>
        <taxon>Bacillati</taxon>
        <taxon>Bacillota</taxon>
        <taxon>Bacilli</taxon>
        <taxon>Lactobacillales</taxon>
        <taxon>Aerococcaceae</taxon>
        <taxon>Fundicoccus</taxon>
    </lineage>
</organism>
<protein>
    <submittedName>
        <fullName evidence="2">Uncharacterized protein</fullName>
    </submittedName>
</protein>
<sequence>MKNKDLEPSKWIYFWFEIIFSLIFNAMIGYLAGQDVFQNHEKLYDNMVDLSYYLAFFSWLFIVIEFEIPTAVQASMAGFLLGTFNSALLF</sequence>
<evidence type="ECO:0000313" key="2">
    <source>
        <dbReference type="EMBL" id="UUX34809.1"/>
    </source>
</evidence>
<proteinExistence type="predicted"/>
<keyword evidence="1" id="KW-1133">Transmembrane helix</keyword>
<feature type="transmembrane region" description="Helical" evidence="1">
    <location>
        <begin position="12"/>
        <end position="32"/>
    </location>
</feature>
<dbReference type="Proteomes" id="UP001315967">
    <property type="component" value="Chromosome"/>
</dbReference>
<feature type="transmembrane region" description="Helical" evidence="1">
    <location>
        <begin position="52"/>
        <end position="72"/>
    </location>
</feature>
<keyword evidence="1" id="KW-0472">Membrane</keyword>
<keyword evidence="1" id="KW-0812">Transmembrane</keyword>
<gene>
    <name evidence="2" type="ORF">NRE15_03930</name>
</gene>
<keyword evidence="3" id="KW-1185">Reference proteome</keyword>
<dbReference type="RefSeq" id="WP_313794311.1">
    <property type="nucleotide sequence ID" value="NZ_CP102453.1"/>
</dbReference>
<dbReference type="EMBL" id="CP102453">
    <property type="protein sequence ID" value="UUX34809.1"/>
    <property type="molecule type" value="Genomic_DNA"/>
</dbReference>
<evidence type="ECO:0000256" key="1">
    <source>
        <dbReference type="SAM" id="Phobius"/>
    </source>
</evidence>